<evidence type="ECO:0000256" key="7">
    <source>
        <dbReference type="RuleBase" id="RU003887"/>
    </source>
</evidence>
<comment type="similarity">
    <text evidence="1 7">Belongs to the pseudouridine synthase RsuA family.</text>
</comment>
<reference evidence="10 11" key="1">
    <citation type="submission" date="2018-03" db="EMBL/GenBank/DDBJ databases">
        <title>Marinobacter brunus sp. nov., a marine bacterium of Gamma-proteobacteria isolated from the surface seawater of the South China Sea.</title>
        <authorList>
            <person name="Cheng H."/>
            <person name="Wu Y.-H."/>
            <person name="Xamxidin M."/>
            <person name="Xu X.-W."/>
        </authorList>
    </citation>
    <scope>NUCLEOTIDE SEQUENCE [LARGE SCALE GENOMIC DNA]</scope>
    <source>
        <strain evidence="10 11">NH169-3</strain>
    </source>
</reference>
<dbReference type="GO" id="GO:0003723">
    <property type="term" value="F:RNA binding"/>
    <property type="evidence" value="ECO:0007669"/>
    <property type="project" value="UniProtKB-KW"/>
</dbReference>
<accession>A0A2T1K544</accession>
<dbReference type="InterPro" id="IPR006145">
    <property type="entry name" value="PsdUridine_synth_RsuA/RluA"/>
</dbReference>
<dbReference type="EC" id="5.4.99.-" evidence="7"/>
<dbReference type="Pfam" id="PF00849">
    <property type="entry name" value="PseudoU_synth_2"/>
    <property type="match status" value="1"/>
</dbReference>
<evidence type="ECO:0000256" key="4">
    <source>
        <dbReference type="ARBA" id="ARBA00036749"/>
    </source>
</evidence>
<dbReference type="PANTHER" id="PTHR47683">
    <property type="entry name" value="PSEUDOURIDINE SYNTHASE FAMILY PROTEIN-RELATED"/>
    <property type="match status" value="1"/>
</dbReference>
<dbReference type="CDD" id="cd02553">
    <property type="entry name" value="PseudoU_synth_RsuA"/>
    <property type="match status" value="1"/>
</dbReference>
<dbReference type="InterPro" id="IPR000748">
    <property type="entry name" value="PsdUridine_synth_RsuA/RluB/E/F"/>
</dbReference>
<dbReference type="NCBIfam" id="TIGR00093">
    <property type="entry name" value="pseudouridine synthase"/>
    <property type="match status" value="1"/>
</dbReference>
<keyword evidence="2 6" id="KW-0694">RNA-binding</keyword>
<dbReference type="InterPro" id="IPR018496">
    <property type="entry name" value="PsdUridine_synth_RsuA/RluB_CS"/>
</dbReference>
<dbReference type="PROSITE" id="PS01149">
    <property type="entry name" value="PSI_RSU"/>
    <property type="match status" value="1"/>
</dbReference>
<keyword evidence="3 7" id="KW-0413">Isomerase</keyword>
<evidence type="ECO:0000313" key="10">
    <source>
        <dbReference type="EMBL" id="PSF05158.1"/>
    </source>
</evidence>
<dbReference type="InterPro" id="IPR042092">
    <property type="entry name" value="PsdUridine_s_RsuA/RluB/E/F_cat"/>
</dbReference>
<organism evidence="10 11">
    <name type="scientific">Marinobacter fuscus</name>
    <dbReference type="NCBI Taxonomy" id="2109942"/>
    <lineage>
        <taxon>Bacteria</taxon>
        <taxon>Pseudomonadati</taxon>
        <taxon>Pseudomonadota</taxon>
        <taxon>Gammaproteobacteria</taxon>
        <taxon>Pseudomonadales</taxon>
        <taxon>Marinobacteraceae</taxon>
        <taxon>Marinobacter</taxon>
    </lineage>
</organism>
<dbReference type="GO" id="GO:0005829">
    <property type="term" value="C:cytosol"/>
    <property type="evidence" value="ECO:0007669"/>
    <property type="project" value="UniProtKB-ARBA"/>
</dbReference>
<dbReference type="Pfam" id="PF01479">
    <property type="entry name" value="S4"/>
    <property type="match status" value="1"/>
</dbReference>
<dbReference type="Gene3D" id="3.30.70.1560">
    <property type="entry name" value="Alpha-L RNA-binding motif"/>
    <property type="match status" value="1"/>
</dbReference>
<feature type="region of interest" description="Disordered" evidence="8">
    <location>
        <begin position="213"/>
        <end position="242"/>
    </location>
</feature>
<proteinExistence type="inferred from homology"/>
<protein>
    <recommendedName>
        <fullName evidence="7">Pseudouridine synthase</fullName>
        <ecNumber evidence="7">5.4.99.-</ecNumber>
    </recommendedName>
</protein>
<evidence type="ECO:0000256" key="1">
    <source>
        <dbReference type="ARBA" id="ARBA00008348"/>
    </source>
</evidence>
<evidence type="ECO:0000256" key="3">
    <source>
        <dbReference type="ARBA" id="ARBA00023235"/>
    </source>
</evidence>
<dbReference type="PROSITE" id="PS50889">
    <property type="entry name" value="S4"/>
    <property type="match status" value="1"/>
</dbReference>
<dbReference type="CDD" id="cd00165">
    <property type="entry name" value="S4"/>
    <property type="match status" value="1"/>
</dbReference>
<dbReference type="Gene3D" id="3.30.70.580">
    <property type="entry name" value="Pseudouridine synthase I, catalytic domain, N-terminal subdomain"/>
    <property type="match status" value="1"/>
</dbReference>
<dbReference type="FunFam" id="3.30.70.1560:FF:000001">
    <property type="entry name" value="Pseudouridine synthase"/>
    <property type="match status" value="1"/>
</dbReference>
<dbReference type="AlphaFoldDB" id="A0A2T1K544"/>
<name>A0A2T1K544_9GAMM</name>
<feature type="domain" description="RNA-binding S4" evidence="9">
    <location>
        <begin position="1"/>
        <end position="62"/>
    </location>
</feature>
<evidence type="ECO:0000256" key="5">
    <source>
        <dbReference type="ARBA" id="ARBA00037590"/>
    </source>
</evidence>
<gene>
    <name evidence="10" type="ORF">C7H09_16295</name>
</gene>
<dbReference type="EMBL" id="PXNP01000104">
    <property type="protein sequence ID" value="PSF05158.1"/>
    <property type="molecule type" value="Genomic_DNA"/>
</dbReference>
<dbReference type="GO" id="GO:0160136">
    <property type="term" value="F:16S rRNA pseudouridine(516) synthase activity"/>
    <property type="evidence" value="ECO:0007669"/>
    <property type="project" value="UniProtKB-EC"/>
</dbReference>
<dbReference type="InterPro" id="IPR050343">
    <property type="entry name" value="RsuA_PseudoU_synthase"/>
</dbReference>
<comment type="function">
    <text evidence="5">Responsible for synthesis of pseudouridine from uracil-516 in 16S ribosomal RNA.</text>
</comment>
<dbReference type="SUPFAM" id="SSF55120">
    <property type="entry name" value="Pseudouridine synthase"/>
    <property type="match status" value="1"/>
</dbReference>
<dbReference type="OrthoDB" id="9807213at2"/>
<keyword evidence="11" id="KW-1185">Reference proteome</keyword>
<comment type="caution">
    <text evidence="10">The sequence shown here is derived from an EMBL/GenBank/DDBJ whole genome shotgun (WGS) entry which is preliminary data.</text>
</comment>
<comment type="catalytic activity">
    <reaction evidence="4">
        <text>uridine(516) in 16S rRNA = pseudouridine(516) in 16S rRNA</text>
        <dbReference type="Rhea" id="RHEA:38867"/>
        <dbReference type="Rhea" id="RHEA-COMP:10089"/>
        <dbReference type="Rhea" id="RHEA-COMP:10090"/>
        <dbReference type="ChEBI" id="CHEBI:65314"/>
        <dbReference type="ChEBI" id="CHEBI:65315"/>
        <dbReference type="EC" id="5.4.99.19"/>
    </reaction>
</comment>
<dbReference type="SMART" id="SM00363">
    <property type="entry name" value="S4"/>
    <property type="match status" value="1"/>
</dbReference>
<sequence>MRLDQFLANGTSLSRKEAKKAITSGRVQVDKAVCKQANLQLAPTQSVHFDGQPVALPGELYLMMHKPAGILSATTDSSQPTAVDLLPAELAGRVHIAGRLDKDTTGLLLLTSDGQWSHSVTSPRRQCQKCYRVTLAEAISEGAIEALETGVSLHGEDMPTRPADVRVMGEREIALTISEGRYHQVKRMLAAVGNHVVALHRHSIGGIELDSNLAPGGFRPLTPEERLSVSPEGQRTPDGITN</sequence>
<dbReference type="Gene3D" id="3.10.290.10">
    <property type="entry name" value="RNA-binding S4 domain"/>
    <property type="match status" value="1"/>
</dbReference>
<evidence type="ECO:0000256" key="2">
    <source>
        <dbReference type="ARBA" id="ARBA00022884"/>
    </source>
</evidence>
<dbReference type="InterPro" id="IPR020094">
    <property type="entry name" value="TruA/RsuA/RluB/E/F_N"/>
</dbReference>
<dbReference type="GO" id="GO:0000455">
    <property type="term" value="P:enzyme-directed rRNA pseudouridine synthesis"/>
    <property type="evidence" value="ECO:0007669"/>
    <property type="project" value="UniProtKB-ARBA"/>
</dbReference>
<evidence type="ECO:0000256" key="8">
    <source>
        <dbReference type="SAM" id="MobiDB-lite"/>
    </source>
</evidence>
<dbReference type="InterPro" id="IPR020103">
    <property type="entry name" value="PsdUridine_synth_cat_dom_sf"/>
</dbReference>
<dbReference type="PANTHER" id="PTHR47683:SF4">
    <property type="entry name" value="PSEUDOURIDINE SYNTHASE"/>
    <property type="match status" value="1"/>
</dbReference>
<dbReference type="InterPro" id="IPR036986">
    <property type="entry name" value="S4_RNA-bd_sf"/>
</dbReference>
<evidence type="ECO:0000259" key="9">
    <source>
        <dbReference type="SMART" id="SM00363"/>
    </source>
</evidence>
<evidence type="ECO:0000256" key="6">
    <source>
        <dbReference type="PROSITE-ProRule" id="PRU00182"/>
    </source>
</evidence>
<dbReference type="RefSeq" id="WP_106764672.1">
    <property type="nucleotide sequence ID" value="NZ_PXNP01000104.1"/>
</dbReference>
<dbReference type="InterPro" id="IPR002942">
    <property type="entry name" value="S4_RNA-bd"/>
</dbReference>
<dbReference type="SUPFAM" id="SSF55174">
    <property type="entry name" value="Alpha-L RNA-binding motif"/>
    <property type="match status" value="1"/>
</dbReference>
<dbReference type="Proteomes" id="UP000239866">
    <property type="component" value="Unassembled WGS sequence"/>
</dbReference>
<evidence type="ECO:0000313" key="11">
    <source>
        <dbReference type="Proteomes" id="UP000239866"/>
    </source>
</evidence>